<proteinExistence type="predicted"/>
<protein>
    <submittedName>
        <fullName evidence="1">Uncharacterized protein</fullName>
    </submittedName>
</protein>
<evidence type="ECO:0000313" key="1">
    <source>
        <dbReference type="EMBL" id="MPN05109.1"/>
    </source>
</evidence>
<dbReference type="AlphaFoldDB" id="A0A645EV76"/>
<accession>A0A645EV76</accession>
<gene>
    <name evidence="1" type="ORF">SDC9_152359</name>
</gene>
<comment type="caution">
    <text evidence="1">The sequence shown here is derived from an EMBL/GenBank/DDBJ whole genome shotgun (WGS) entry which is preliminary data.</text>
</comment>
<reference evidence="1" key="1">
    <citation type="submission" date="2019-08" db="EMBL/GenBank/DDBJ databases">
        <authorList>
            <person name="Kucharzyk K."/>
            <person name="Murdoch R.W."/>
            <person name="Higgins S."/>
            <person name="Loffler F."/>
        </authorList>
    </citation>
    <scope>NUCLEOTIDE SEQUENCE</scope>
</reference>
<sequence>MATDPSTVLPAFMTVVAAARDCSSSPAFLDGSARLATNFWRYCSVDAAINPRDDAVCSNPVFACRPCRLSPIPLTEVRAAFNPLEKESWRTSFILATKFFNPYSFLKRLATASAMIPTSRLRRYLASANRQSMPSAG</sequence>
<dbReference type="EMBL" id="VSSQ01051024">
    <property type="protein sequence ID" value="MPN05109.1"/>
    <property type="molecule type" value="Genomic_DNA"/>
</dbReference>
<organism evidence="1">
    <name type="scientific">bioreactor metagenome</name>
    <dbReference type="NCBI Taxonomy" id="1076179"/>
    <lineage>
        <taxon>unclassified sequences</taxon>
        <taxon>metagenomes</taxon>
        <taxon>ecological metagenomes</taxon>
    </lineage>
</organism>
<name>A0A645EV76_9ZZZZ</name>